<keyword evidence="5 8" id="KW-0812">Transmembrane</keyword>
<feature type="transmembrane region" description="Helical" evidence="8">
    <location>
        <begin position="312"/>
        <end position="330"/>
    </location>
</feature>
<dbReference type="PANTHER" id="PTHR46494">
    <property type="entry name" value="CORA FAMILY METAL ION TRANSPORTER (EUROFUNG)"/>
    <property type="match status" value="1"/>
</dbReference>
<organism evidence="9 10">
    <name type="scientific">Rhodopirellula europaea 6C</name>
    <dbReference type="NCBI Taxonomy" id="1263867"/>
    <lineage>
        <taxon>Bacteria</taxon>
        <taxon>Pseudomonadati</taxon>
        <taxon>Planctomycetota</taxon>
        <taxon>Planctomycetia</taxon>
        <taxon>Pirellulales</taxon>
        <taxon>Pirellulaceae</taxon>
        <taxon>Rhodopirellula</taxon>
    </lineage>
</organism>
<evidence type="ECO:0000256" key="2">
    <source>
        <dbReference type="ARBA" id="ARBA00009765"/>
    </source>
</evidence>
<dbReference type="Proteomes" id="UP000011529">
    <property type="component" value="Unassembled WGS sequence"/>
</dbReference>
<dbReference type="CDD" id="cd12828">
    <property type="entry name" value="TmCorA-like_1"/>
    <property type="match status" value="1"/>
</dbReference>
<dbReference type="PANTHER" id="PTHR46494:SF1">
    <property type="entry name" value="CORA FAMILY METAL ION TRANSPORTER (EUROFUNG)"/>
    <property type="match status" value="1"/>
</dbReference>
<evidence type="ECO:0000256" key="7">
    <source>
        <dbReference type="ARBA" id="ARBA00023136"/>
    </source>
</evidence>
<proteinExistence type="inferred from homology"/>
<keyword evidence="10" id="KW-1185">Reference proteome</keyword>
<dbReference type="InterPro" id="IPR045861">
    <property type="entry name" value="CorA_cytoplasmic_dom"/>
</dbReference>
<dbReference type="GO" id="GO:0015087">
    <property type="term" value="F:cobalt ion transmembrane transporter activity"/>
    <property type="evidence" value="ECO:0007669"/>
    <property type="project" value="UniProtKB-UniRule"/>
</dbReference>
<evidence type="ECO:0000256" key="8">
    <source>
        <dbReference type="RuleBase" id="RU362010"/>
    </source>
</evidence>
<name>M2B1M8_9BACT</name>
<gene>
    <name evidence="8" type="primary">corA</name>
    <name evidence="9" type="ORF">RE6C_00460</name>
</gene>
<keyword evidence="8" id="KW-0406">Ion transport</keyword>
<protein>
    <recommendedName>
        <fullName evidence="8">Magnesium transport protein CorA</fullName>
    </recommendedName>
</protein>
<dbReference type="GO" id="GO:0050897">
    <property type="term" value="F:cobalt ion binding"/>
    <property type="evidence" value="ECO:0007669"/>
    <property type="project" value="TreeGrafter"/>
</dbReference>
<dbReference type="Gene3D" id="3.30.460.20">
    <property type="entry name" value="CorA soluble domain-like"/>
    <property type="match status" value="1"/>
</dbReference>
<dbReference type="InterPro" id="IPR002523">
    <property type="entry name" value="MgTranspt_CorA/ZnTranspt_ZntB"/>
</dbReference>
<dbReference type="GO" id="GO:0015095">
    <property type="term" value="F:magnesium ion transmembrane transporter activity"/>
    <property type="evidence" value="ECO:0007669"/>
    <property type="project" value="UniProtKB-UniRule"/>
</dbReference>
<evidence type="ECO:0000256" key="5">
    <source>
        <dbReference type="ARBA" id="ARBA00022692"/>
    </source>
</evidence>
<dbReference type="Pfam" id="PF01544">
    <property type="entry name" value="CorA"/>
    <property type="match status" value="1"/>
</dbReference>
<evidence type="ECO:0000256" key="3">
    <source>
        <dbReference type="ARBA" id="ARBA00022448"/>
    </source>
</evidence>
<keyword evidence="6 8" id="KW-1133">Transmembrane helix</keyword>
<evidence type="ECO:0000256" key="4">
    <source>
        <dbReference type="ARBA" id="ARBA00022475"/>
    </source>
</evidence>
<dbReference type="InterPro" id="IPR004488">
    <property type="entry name" value="Mg/Co-transport_prot_CorA"/>
</dbReference>
<dbReference type="EMBL" id="ANMO01000025">
    <property type="protein sequence ID" value="EMB18827.1"/>
    <property type="molecule type" value="Genomic_DNA"/>
</dbReference>
<keyword evidence="3 8" id="KW-0813">Transport</keyword>
<dbReference type="SUPFAM" id="SSF143865">
    <property type="entry name" value="CorA soluble domain-like"/>
    <property type="match status" value="1"/>
</dbReference>
<accession>M2B1M8</accession>
<dbReference type="SUPFAM" id="SSF144083">
    <property type="entry name" value="Magnesium transport protein CorA, transmembrane region"/>
    <property type="match status" value="1"/>
</dbReference>
<evidence type="ECO:0000256" key="6">
    <source>
        <dbReference type="ARBA" id="ARBA00022989"/>
    </source>
</evidence>
<dbReference type="GO" id="GO:0000287">
    <property type="term" value="F:magnesium ion binding"/>
    <property type="evidence" value="ECO:0007669"/>
    <property type="project" value="TreeGrafter"/>
</dbReference>
<dbReference type="InterPro" id="IPR045863">
    <property type="entry name" value="CorA_TM1_TM2"/>
</dbReference>
<sequence>MLAMGSIPGKLPLRLRVHRPRWARSRSKIGNVPGDLSGDVSSKKKDTVPSHIRVIQYDGRTHTNEVVESIEFDDSANPDVVTWIDLHGIRDMDALRSLGRRFGLHPLALEDVVQMDQHAKMERYGETLFFIARMPVGDNGFHTEQVSIFLVGNTVITIQEKVGDCLDPVRDRISHARGRIRDRGADYLVYAVIDAIIDGYFPIIDRYESHLSEMAELLQDADNDNLPMHLHHIRADLLAIRKTVQQHRDALRLLLREGDGILANDTRLYLRDCQDHIGQLMEAADTDRETCGELRELYFALLGQKNNDVMKVLTIIATIFIPMSFVAGIYGMNFDQKASPLNMPELEWSFGYPFALSVMMVLALSLLYFLYRKGWLG</sequence>
<dbReference type="PATRIC" id="fig|1263867.3.peg.495"/>
<comment type="subcellular location">
    <subcellularLocation>
        <location evidence="1">Cell membrane</location>
        <topology evidence="1">Multi-pass membrane protein</topology>
    </subcellularLocation>
    <subcellularLocation>
        <location evidence="8">Membrane</location>
        <topology evidence="8">Multi-pass membrane protein</topology>
    </subcellularLocation>
</comment>
<keyword evidence="8" id="KW-0460">Magnesium</keyword>
<comment type="caution">
    <text evidence="9">The sequence shown here is derived from an EMBL/GenBank/DDBJ whole genome shotgun (WGS) entry which is preliminary data.</text>
</comment>
<reference evidence="9" key="2">
    <citation type="journal article" date="2013" name="Mar. Genomics">
        <title>Expression of sulfatases in Rhodopirellula baltica and the diversity of sulfatases in the genus Rhodopirellula.</title>
        <authorList>
            <person name="Wegner C.E."/>
            <person name="Richter-Heitmann T."/>
            <person name="Klindworth A."/>
            <person name="Klockow C."/>
            <person name="Richter M."/>
            <person name="Achstetter T."/>
            <person name="Glockner F.O."/>
            <person name="Harder J."/>
        </authorList>
    </citation>
    <scope>NUCLEOTIDE SEQUENCE [LARGE SCALE GENOMIC DNA]</scope>
    <source>
        <strain evidence="9">6C</strain>
    </source>
</reference>
<evidence type="ECO:0000313" key="10">
    <source>
        <dbReference type="Proteomes" id="UP000011529"/>
    </source>
</evidence>
<evidence type="ECO:0000256" key="1">
    <source>
        <dbReference type="ARBA" id="ARBA00004651"/>
    </source>
</evidence>
<comment type="function">
    <text evidence="8">Mediates influx of magnesium ions.</text>
</comment>
<dbReference type="NCBIfam" id="TIGR00383">
    <property type="entry name" value="corA"/>
    <property type="match status" value="1"/>
</dbReference>
<evidence type="ECO:0000313" key="9">
    <source>
        <dbReference type="EMBL" id="EMB18827.1"/>
    </source>
</evidence>
<dbReference type="GO" id="GO:0005886">
    <property type="term" value="C:plasma membrane"/>
    <property type="evidence" value="ECO:0007669"/>
    <property type="project" value="UniProtKB-SubCell"/>
</dbReference>
<dbReference type="AlphaFoldDB" id="M2B1M8"/>
<reference evidence="9" key="1">
    <citation type="submission" date="2012-11" db="EMBL/GenBank/DDBJ databases">
        <title>Permanent draft genomes of Rhodopirellula europaea strain SH398 and 6C.</title>
        <authorList>
            <person name="Richter M."/>
            <person name="Richter-Heitmann T."/>
            <person name="Frank C."/>
            <person name="Harder J."/>
            <person name="Glockner F.O."/>
        </authorList>
    </citation>
    <scope>NUCLEOTIDE SEQUENCE</scope>
    <source>
        <strain evidence="9">6C</strain>
    </source>
</reference>
<dbReference type="FunFam" id="1.20.58.340:FF:000012">
    <property type="entry name" value="Magnesium transport protein CorA"/>
    <property type="match status" value="1"/>
</dbReference>
<dbReference type="Gene3D" id="1.20.58.340">
    <property type="entry name" value="Magnesium transport protein CorA, transmembrane region"/>
    <property type="match status" value="2"/>
</dbReference>
<comment type="similarity">
    <text evidence="2 8">Belongs to the CorA metal ion transporter (MIT) (TC 1.A.35) family.</text>
</comment>
<keyword evidence="7 8" id="KW-0472">Membrane</keyword>
<keyword evidence="4 8" id="KW-1003">Cell membrane</keyword>
<feature type="transmembrane region" description="Helical" evidence="8">
    <location>
        <begin position="350"/>
        <end position="371"/>
    </location>
</feature>